<name>A0A1J1I5X2_9DIPT</name>
<protein>
    <submittedName>
        <fullName evidence="1">CLUMA_CG009151, isoform A</fullName>
    </submittedName>
</protein>
<dbReference type="EMBL" id="CVRI01000042">
    <property type="protein sequence ID" value="CRK95693.1"/>
    <property type="molecule type" value="Genomic_DNA"/>
</dbReference>
<accession>A0A1J1I5X2</accession>
<dbReference type="AlphaFoldDB" id="A0A1J1I5X2"/>
<evidence type="ECO:0000313" key="1">
    <source>
        <dbReference type="EMBL" id="CRK95693.1"/>
    </source>
</evidence>
<evidence type="ECO:0000313" key="2">
    <source>
        <dbReference type="Proteomes" id="UP000183832"/>
    </source>
</evidence>
<proteinExistence type="predicted"/>
<reference evidence="1 2" key="1">
    <citation type="submission" date="2015-04" db="EMBL/GenBank/DDBJ databases">
        <authorList>
            <person name="Syromyatnikov M.Y."/>
            <person name="Popov V.N."/>
        </authorList>
    </citation>
    <scope>NUCLEOTIDE SEQUENCE [LARGE SCALE GENOMIC DNA]</scope>
</reference>
<keyword evidence="2" id="KW-1185">Reference proteome</keyword>
<dbReference type="Proteomes" id="UP000183832">
    <property type="component" value="Unassembled WGS sequence"/>
</dbReference>
<gene>
    <name evidence="1" type="ORF">CLUMA_CG009151</name>
</gene>
<organism evidence="1 2">
    <name type="scientific">Clunio marinus</name>
    <dbReference type="NCBI Taxonomy" id="568069"/>
    <lineage>
        <taxon>Eukaryota</taxon>
        <taxon>Metazoa</taxon>
        <taxon>Ecdysozoa</taxon>
        <taxon>Arthropoda</taxon>
        <taxon>Hexapoda</taxon>
        <taxon>Insecta</taxon>
        <taxon>Pterygota</taxon>
        <taxon>Neoptera</taxon>
        <taxon>Endopterygota</taxon>
        <taxon>Diptera</taxon>
        <taxon>Nematocera</taxon>
        <taxon>Chironomoidea</taxon>
        <taxon>Chironomidae</taxon>
        <taxon>Clunio</taxon>
    </lineage>
</organism>
<sequence>MHLKLLVKLKSIQCHDLHRSMHSLSIVTLHLSPRMRLPQGILKSAFLKNLMAQAHLKMRNNDLNR</sequence>